<keyword evidence="2 3" id="KW-0040">ANK repeat</keyword>
<feature type="repeat" description="ANK" evidence="3">
    <location>
        <begin position="155"/>
        <end position="187"/>
    </location>
</feature>
<evidence type="ECO:0000256" key="3">
    <source>
        <dbReference type="PROSITE-ProRule" id="PRU00023"/>
    </source>
</evidence>
<keyword evidence="7" id="KW-1185">Reference proteome</keyword>
<dbReference type="PROSITE" id="PS50297">
    <property type="entry name" value="ANK_REP_REGION"/>
    <property type="match status" value="3"/>
</dbReference>
<evidence type="ECO:0000256" key="2">
    <source>
        <dbReference type="ARBA" id="ARBA00023043"/>
    </source>
</evidence>
<evidence type="ECO:0000313" key="7">
    <source>
        <dbReference type="Proteomes" id="UP001432322"/>
    </source>
</evidence>
<reference evidence="6" key="1">
    <citation type="submission" date="2023-10" db="EMBL/GenBank/DDBJ databases">
        <title>Genome assembly of Pristionchus species.</title>
        <authorList>
            <person name="Yoshida K."/>
            <person name="Sommer R.J."/>
        </authorList>
    </citation>
    <scope>NUCLEOTIDE SEQUENCE</scope>
    <source>
        <strain evidence="6">RS5133</strain>
    </source>
</reference>
<keyword evidence="5" id="KW-0812">Transmembrane</keyword>
<feature type="repeat" description="ANK" evidence="3">
    <location>
        <begin position="233"/>
        <end position="265"/>
    </location>
</feature>
<dbReference type="PANTHER" id="PTHR24198">
    <property type="entry name" value="ANKYRIN REPEAT AND PROTEIN KINASE DOMAIN-CONTAINING PROTEIN"/>
    <property type="match status" value="1"/>
</dbReference>
<evidence type="ECO:0000256" key="1">
    <source>
        <dbReference type="ARBA" id="ARBA00022737"/>
    </source>
</evidence>
<feature type="region of interest" description="Disordered" evidence="4">
    <location>
        <begin position="497"/>
        <end position="531"/>
    </location>
</feature>
<sequence length="540" mass="59045">RLNSVISVCIVIIALPVLLIGYRILSAPIWFPPKCCEEEPKVLGVNDPPSKPSGVITSLHEEAYSPNRIQAPIRLDCVNVMDEQGRTPLFWLMSSEKRTQWLLEDLDELVKAGANVNHSDHKGNTPLSIAITSVRPSLCDRLVLWGADPAACTHDGASCLHLAVAQDDLRCVKWLLSFSAVTNNINEVDESDRTPLAMAAQGGMESAKIAELLISAGADVLFQGNQSTMWRYRGRTSLHWAAQFNNLEVMKVLLDHRSDVNCVDTEGCSALHFAVQRGSEAAVRMLLEAHASTEIADGMGVLPLTMAKKMGIKPLIEILSWYSDVRKVGLAMKKMKQGRKRENKRNRSSDSGTFSDSSKRSCSSSVHSMSYDAMSTHSSSSSSYLASASSDSSSIGSGSSSSSAYSNQSSPWPVDSPSFFHSPVSPSWILLSKARPSNLPPIHEKPPMVLSFDSLPSQAYVPPGVLSPTQSDKTEECIVDGVYKMEYDDAITLSPYSERSGSTMPGSPIEHLGASHWTDNEKSNDGSKENLDEYFYNFQY</sequence>
<keyword evidence="5" id="KW-0472">Membrane</keyword>
<feature type="compositionally biased region" description="Basic residues" evidence="4">
    <location>
        <begin position="333"/>
        <end position="346"/>
    </location>
</feature>
<dbReference type="InterPro" id="IPR036770">
    <property type="entry name" value="Ankyrin_rpt-contain_sf"/>
</dbReference>
<gene>
    <name evidence="6" type="ORF">PFISCL1PPCAC_1885</name>
</gene>
<dbReference type="InterPro" id="IPR002110">
    <property type="entry name" value="Ankyrin_rpt"/>
</dbReference>
<dbReference type="PANTHER" id="PTHR24198:SF165">
    <property type="entry name" value="ANKYRIN REPEAT-CONTAINING PROTEIN-RELATED"/>
    <property type="match status" value="1"/>
</dbReference>
<keyword evidence="1" id="KW-0677">Repeat</keyword>
<feature type="compositionally biased region" description="Basic and acidic residues" evidence="4">
    <location>
        <begin position="518"/>
        <end position="531"/>
    </location>
</feature>
<feature type="region of interest" description="Disordered" evidence="4">
    <location>
        <begin position="333"/>
        <end position="362"/>
    </location>
</feature>
<organism evidence="6 7">
    <name type="scientific">Pristionchus fissidentatus</name>
    <dbReference type="NCBI Taxonomy" id="1538716"/>
    <lineage>
        <taxon>Eukaryota</taxon>
        <taxon>Metazoa</taxon>
        <taxon>Ecdysozoa</taxon>
        <taxon>Nematoda</taxon>
        <taxon>Chromadorea</taxon>
        <taxon>Rhabditida</taxon>
        <taxon>Rhabditina</taxon>
        <taxon>Diplogasteromorpha</taxon>
        <taxon>Diplogasteroidea</taxon>
        <taxon>Neodiplogasteridae</taxon>
        <taxon>Pristionchus</taxon>
    </lineage>
</organism>
<keyword evidence="5" id="KW-1133">Transmembrane helix</keyword>
<feature type="repeat" description="ANK" evidence="3">
    <location>
        <begin position="191"/>
        <end position="225"/>
    </location>
</feature>
<comment type="caution">
    <text evidence="6">The sequence shown here is derived from an EMBL/GenBank/DDBJ whole genome shotgun (WGS) entry which is preliminary data.</text>
</comment>
<evidence type="ECO:0000313" key="6">
    <source>
        <dbReference type="EMBL" id="GMT10588.1"/>
    </source>
</evidence>
<dbReference type="Gene3D" id="1.25.40.20">
    <property type="entry name" value="Ankyrin repeat-containing domain"/>
    <property type="match status" value="1"/>
</dbReference>
<dbReference type="AlphaFoldDB" id="A0AAV5UWP1"/>
<evidence type="ECO:0000256" key="4">
    <source>
        <dbReference type="SAM" id="MobiDB-lite"/>
    </source>
</evidence>
<evidence type="ECO:0000256" key="5">
    <source>
        <dbReference type="SAM" id="Phobius"/>
    </source>
</evidence>
<dbReference type="SUPFAM" id="SSF48403">
    <property type="entry name" value="Ankyrin repeat"/>
    <property type="match status" value="1"/>
</dbReference>
<protein>
    <recommendedName>
        <fullName evidence="8">Ankyrin repeat-containing protein</fullName>
    </recommendedName>
</protein>
<proteinExistence type="predicted"/>
<feature type="non-terminal residue" evidence="6">
    <location>
        <position position="1"/>
    </location>
</feature>
<feature type="transmembrane region" description="Helical" evidence="5">
    <location>
        <begin position="5"/>
        <end position="25"/>
    </location>
</feature>
<feature type="repeat" description="ANK" evidence="3">
    <location>
        <begin position="266"/>
        <end position="298"/>
    </location>
</feature>
<dbReference type="SMART" id="SM00248">
    <property type="entry name" value="ANK"/>
    <property type="match status" value="6"/>
</dbReference>
<name>A0AAV5UWP1_9BILA</name>
<dbReference type="EMBL" id="BTSY01000001">
    <property type="protein sequence ID" value="GMT10588.1"/>
    <property type="molecule type" value="Genomic_DNA"/>
</dbReference>
<evidence type="ECO:0008006" key="8">
    <source>
        <dbReference type="Google" id="ProtNLM"/>
    </source>
</evidence>
<dbReference type="Pfam" id="PF13637">
    <property type="entry name" value="Ank_4"/>
    <property type="match status" value="1"/>
</dbReference>
<dbReference type="Proteomes" id="UP001432322">
    <property type="component" value="Unassembled WGS sequence"/>
</dbReference>
<accession>A0AAV5UWP1</accession>
<dbReference type="PROSITE" id="PS50088">
    <property type="entry name" value="ANK_REPEAT"/>
    <property type="match status" value="4"/>
</dbReference>
<feature type="compositionally biased region" description="Low complexity" evidence="4">
    <location>
        <begin position="349"/>
        <end position="362"/>
    </location>
</feature>
<dbReference type="Pfam" id="PF12796">
    <property type="entry name" value="Ank_2"/>
    <property type="match status" value="1"/>
</dbReference>